<evidence type="ECO:0000313" key="4">
    <source>
        <dbReference type="Proteomes" id="UP000019489"/>
    </source>
</evidence>
<dbReference type="GO" id="GO:0004252">
    <property type="term" value="F:serine-type endopeptidase activity"/>
    <property type="evidence" value="ECO:0007669"/>
    <property type="project" value="InterPro"/>
</dbReference>
<feature type="domain" description="Peptidase S53" evidence="2">
    <location>
        <begin position="71"/>
        <end position="388"/>
    </location>
</feature>
<organism evidence="3 4">
    <name type="scientific">Intrasporangium oryzae NRRL B-24470</name>
    <dbReference type="NCBI Taxonomy" id="1386089"/>
    <lineage>
        <taxon>Bacteria</taxon>
        <taxon>Bacillati</taxon>
        <taxon>Actinomycetota</taxon>
        <taxon>Actinomycetes</taxon>
        <taxon>Micrococcales</taxon>
        <taxon>Intrasporangiaceae</taxon>
        <taxon>Intrasporangium</taxon>
    </lineage>
</organism>
<keyword evidence="4" id="KW-1185">Reference proteome</keyword>
<dbReference type="RefSeq" id="WP_034807857.1">
    <property type="nucleotide sequence ID" value="NZ_AWSA01000037.1"/>
</dbReference>
<dbReference type="InterPro" id="IPR050819">
    <property type="entry name" value="Tripeptidyl-peptidase_I"/>
</dbReference>
<dbReference type="PANTHER" id="PTHR14218">
    <property type="entry name" value="PROTEASE S8 TRIPEPTIDYL PEPTIDASE I CLN2"/>
    <property type="match status" value="1"/>
</dbReference>
<feature type="signal peptide" evidence="1">
    <location>
        <begin position="1"/>
        <end position="26"/>
    </location>
</feature>
<dbReference type="GO" id="GO:0006508">
    <property type="term" value="P:proteolysis"/>
    <property type="evidence" value="ECO:0007669"/>
    <property type="project" value="InterPro"/>
</dbReference>
<dbReference type="InterPro" id="IPR036852">
    <property type="entry name" value="Peptidase_S8/S53_dom_sf"/>
</dbReference>
<dbReference type="AlphaFoldDB" id="W9G5S1"/>
<dbReference type="Proteomes" id="UP000019489">
    <property type="component" value="Unassembled WGS sequence"/>
</dbReference>
<dbReference type="EMBL" id="AWSA01000037">
    <property type="protein sequence ID" value="EWT00657.1"/>
    <property type="molecule type" value="Genomic_DNA"/>
</dbReference>
<proteinExistence type="predicted"/>
<dbReference type="InterPro" id="IPR030400">
    <property type="entry name" value="Sedolisin_dom"/>
</dbReference>
<evidence type="ECO:0000256" key="1">
    <source>
        <dbReference type="SAM" id="SignalP"/>
    </source>
</evidence>
<dbReference type="SUPFAM" id="SSF52743">
    <property type="entry name" value="Subtilisin-like"/>
    <property type="match status" value="1"/>
</dbReference>
<accession>W9G5S1</accession>
<dbReference type="Gene3D" id="3.40.50.200">
    <property type="entry name" value="Peptidase S8/S53 domain"/>
    <property type="match status" value="1"/>
</dbReference>
<dbReference type="PATRIC" id="fig|1386089.3.peg.3102"/>
<dbReference type="eggNOG" id="COG4934">
    <property type="taxonomic scope" value="Bacteria"/>
</dbReference>
<feature type="chain" id="PRO_5004920304" evidence="1">
    <location>
        <begin position="27"/>
        <end position="388"/>
    </location>
</feature>
<sequence length="388" mass="38535">MKRSALSFAAATGALVLMVGTTSAMAQPSSTASTHRAARVCAVPVPGTAGCHAMVVLDATGKPQVAATPSGYGPADIRSAYGLASLNSGGRTVAIVDAYDDPTAESDLGVYRSQFGLPACTTANGCFRKVNQTGGTSYPRANAGWATEISLDLDMVSAACPDCKILLVEASSNSFANLGTGVNYAATQGVSAISNSYGGSDSAGTSAYDHPGIAITASTGDGGYGVESPASFDTVVAVGGTSLRSSGGTRGWTETAWSGAGSGCSTKNAKPSWQTSATQCSGKANADVSAVADPNTGVAVYDSTSYQGRKGWQVYGGTSASSPIIASVYALSGNTSGYPASYTWGHPSGLNDVTSGSNGTCTPSVWCTAGTGWDGPTGLGTPNGAGSF</sequence>
<keyword evidence="1" id="KW-0732">Signal</keyword>
<dbReference type="PROSITE" id="PS51695">
    <property type="entry name" value="SEDOLISIN"/>
    <property type="match status" value="1"/>
</dbReference>
<name>W9G5S1_9MICO</name>
<reference evidence="3 4" key="1">
    <citation type="submission" date="2013-08" db="EMBL/GenBank/DDBJ databases">
        <title>Intrasporangium oryzae NRRL B-24470.</title>
        <authorList>
            <person name="Liu H."/>
            <person name="Wang G."/>
        </authorList>
    </citation>
    <scope>NUCLEOTIDE SEQUENCE [LARGE SCALE GENOMIC DNA]</scope>
    <source>
        <strain evidence="3 4">NRRL B-24470</strain>
    </source>
</reference>
<protein>
    <submittedName>
        <fullName evidence="3">Peptidase S8</fullName>
    </submittedName>
</protein>
<evidence type="ECO:0000313" key="3">
    <source>
        <dbReference type="EMBL" id="EWT00657.1"/>
    </source>
</evidence>
<comment type="caution">
    <text evidence="3">The sequence shown here is derived from an EMBL/GenBank/DDBJ whole genome shotgun (WGS) entry which is preliminary data.</text>
</comment>
<dbReference type="STRING" id="1386089.N865_14115"/>
<dbReference type="GO" id="GO:0008240">
    <property type="term" value="F:tripeptidyl-peptidase activity"/>
    <property type="evidence" value="ECO:0007669"/>
    <property type="project" value="TreeGrafter"/>
</dbReference>
<gene>
    <name evidence="3" type="ORF">N865_14115</name>
</gene>
<evidence type="ECO:0000259" key="2">
    <source>
        <dbReference type="PROSITE" id="PS51695"/>
    </source>
</evidence>
<dbReference type="PANTHER" id="PTHR14218:SF15">
    <property type="entry name" value="TRIPEPTIDYL-PEPTIDASE 1"/>
    <property type="match status" value="1"/>
</dbReference>